<comment type="caution">
    <text evidence="3">The sequence shown here is derived from an EMBL/GenBank/DDBJ whole genome shotgun (WGS) entry which is preliminary data.</text>
</comment>
<evidence type="ECO:0000313" key="3">
    <source>
        <dbReference type="EMBL" id="MFF8276002.1"/>
    </source>
</evidence>
<feature type="compositionally biased region" description="Pro residues" evidence="1">
    <location>
        <begin position="91"/>
        <end position="108"/>
    </location>
</feature>
<proteinExistence type="predicted"/>
<evidence type="ECO:0000256" key="2">
    <source>
        <dbReference type="SAM" id="Phobius"/>
    </source>
</evidence>
<dbReference type="Proteomes" id="UP001603013">
    <property type="component" value="Unassembled WGS sequence"/>
</dbReference>
<protein>
    <submittedName>
        <fullName evidence="3">Uncharacterized protein</fullName>
    </submittedName>
</protein>
<feature type="region of interest" description="Disordered" evidence="1">
    <location>
        <begin position="1"/>
        <end position="147"/>
    </location>
</feature>
<organism evidence="3 4">
    <name type="scientific">Streptomyces lateritius</name>
    <dbReference type="NCBI Taxonomy" id="67313"/>
    <lineage>
        <taxon>Bacteria</taxon>
        <taxon>Bacillati</taxon>
        <taxon>Actinomycetota</taxon>
        <taxon>Actinomycetes</taxon>
        <taxon>Kitasatosporales</taxon>
        <taxon>Streptomycetaceae</taxon>
        <taxon>Streptomyces</taxon>
    </lineage>
</organism>
<feature type="region of interest" description="Disordered" evidence="1">
    <location>
        <begin position="246"/>
        <end position="305"/>
    </location>
</feature>
<feature type="transmembrane region" description="Helical" evidence="2">
    <location>
        <begin position="348"/>
        <end position="366"/>
    </location>
</feature>
<gene>
    <name evidence="3" type="ORF">ACF05T_07790</name>
</gene>
<feature type="transmembrane region" description="Helical" evidence="2">
    <location>
        <begin position="372"/>
        <end position="391"/>
    </location>
</feature>
<keyword evidence="2" id="KW-1133">Transmembrane helix</keyword>
<name>A0ABW6Y8T7_9ACTN</name>
<keyword evidence="2" id="KW-0812">Transmembrane</keyword>
<keyword evidence="2" id="KW-0472">Membrane</keyword>
<feature type="transmembrane region" description="Helical" evidence="2">
    <location>
        <begin position="412"/>
        <end position="430"/>
    </location>
</feature>
<evidence type="ECO:0000313" key="4">
    <source>
        <dbReference type="Proteomes" id="UP001603013"/>
    </source>
</evidence>
<evidence type="ECO:0000256" key="1">
    <source>
        <dbReference type="SAM" id="MobiDB-lite"/>
    </source>
</evidence>
<reference evidence="3 4" key="1">
    <citation type="submission" date="2024-10" db="EMBL/GenBank/DDBJ databases">
        <title>The Natural Products Discovery Center: Release of the First 8490 Sequenced Strains for Exploring Actinobacteria Biosynthetic Diversity.</title>
        <authorList>
            <person name="Kalkreuter E."/>
            <person name="Kautsar S.A."/>
            <person name="Yang D."/>
            <person name="Bader C.D."/>
            <person name="Teijaro C.N."/>
            <person name="Fluegel L."/>
            <person name="Davis C.M."/>
            <person name="Simpson J.R."/>
            <person name="Lauterbach L."/>
            <person name="Steele A.D."/>
            <person name="Gui C."/>
            <person name="Meng S."/>
            <person name="Li G."/>
            <person name="Viehrig K."/>
            <person name="Ye F."/>
            <person name="Su P."/>
            <person name="Kiefer A.F."/>
            <person name="Nichols A."/>
            <person name="Cepeda A.J."/>
            <person name="Yan W."/>
            <person name="Fan B."/>
            <person name="Jiang Y."/>
            <person name="Adhikari A."/>
            <person name="Zheng C.-J."/>
            <person name="Schuster L."/>
            <person name="Cowan T.M."/>
            <person name="Smanski M.J."/>
            <person name="Chevrette M.G."/>
            <person name="De Carvalho L.P.S."/>
            <person name="Shen B."/>
        </authorList>
    </citation>
    <scope>NUCLEOTIDE SEQUENCE [LARGE SCALE GENOMIC DNA]</scope>
    <source>
        <strain evidence="3 4">NPDC015755</strain>
    </source>
</reference>
<keyword evidence="4" id="KW-1185">Reference proteome</keyword>
<sequence>MTPDLSHGNSAEDDTDQSAGPAQTPAHRFAVSPPPATSLPNIPARPATPPAVPGVPVLAAAPSGPEHPGETARPATGRHEPAMEPMRPAEAPAPAPAHAPEPAPPPTAEAPAPAAHAPEPAEAKVETGAERGEAAATEAETEAENGDEAVHTLLWTAATERPVEEVASLVARLKETGQVSSPADVALRAAAVSRPLDEVRQLLALLNASGYDLRQAETTLRAAAVGRSIEDVVRLVNILGTDSSDWRPAGGGLGEGEERKAAPGRDEGVKHERDAVPVIDGDKKRPRGAAKGTKSVLDGALATGPGSHTASPALRSALRWPAAIALFACGLIHVPLDIANQRLGGNAEMLSLVVTIVCLLCAVWLAVRDTLIVWAAAAGFAVGVIAIHGLASARIVDLLDSSLGSTFTWAKATALLSAVAVVLMAASAVVRHTRTTSAPDSV</sequence>
<dbReference type="RefSeq" id="WP_391933586.1">
    <property type="nucleotide sequence ID" value="NZ_JBIBSM010000003.1"/>
</dbReference>
<feature type="compositionally biased region" description="Low complexity" evidence="1">
    <location>
        <begin position="109"/>
        <end position="118"/>
    </location>
</feature>
<feature type="compositionally biased region" description="Basic and acidic residues" evidence="1">
    <location>
        <begin position="119"/>
        <end position="133"/>
    </location>
</feature>
<accession>A0ABW6Y8T7</accession>
<feature type="compositionally biased region" description="Basic and acidic residues" evidence="1">
    <location>
        <begin position="256"/>
        <end position="283"/>
    </location>
</feature>
<dbReference type="EMBL" id="JBIBSM010000003">
    <property type="protein sequence ID" value="MFF8276002.1"/>
    <property type="molecule type" value="Genomic_DNA"/>
</dbReference>